<protein>
    <submittedName>
        <fullName evidence="1">Uncharacterized protein</fullName>
    </submittedName>
</protein>
<name>A0ABS2W0I1_STRAS</name>
<evidence type="ECO:0000313" key="2">
    <source>
        <dbReference type="Proteomes" id="UP000788262"/>
    </source>
</evidence>
<dbReference type="Proteomes" id="UP000788262">
    <property type="component" value="Unassembled WGS sequence"/>
</dbReference>
<evidence type="ECO:0000313" key="1">
    <source>
        <dbReference type="EMBL" id="MBN0048907.1"/>
    </source>
</evidence>
<accession>A0ABS2W0I1</accession>
<proteinExistence type="predicted"/>
<sequence>MGFTIQLARNTPAPATDSTARKGTHKARRKAAVEVLDTLIEDGEITRVVDREGPDRLPVLARLDPYADHVLDAYWCELLLAELGRIDDAALTPSEASVLDTLKSWAQRCAQAPDGGHTIRFTGD</sequence>
<dbReference type="EMBL" id="JAFFZS010000051">
    <property type="protein sequence ID" value="MBN0048907.1"/>
    <property type="molecule type" value="Genomic_DNA"/>
</dbReference>
<reference evidence="1 2" key="1">
    <citation type="submission" date="2021-02" db="EMBL/GenBank/DDBJ databases">
        <title>Whole genome sequencing of Streptomyces actuosus VRA1.</title>
        <authorList>
            <person name="Sen G."/>
            <person name="Sen A."/>
        </authorList>
    </citation>
    <scope>NUCLEOTIDE SEQUENCE [LARGE SCALE GENOMIC DNA]</scope>
    <source>
        <strain evidence="1 2">VRA1</strain>
    </source>
</reference>
<gene>
    <name evidence="1" type="ORF">JS756_33450</name>
</gene>
<dbReference type="RefSeq" id="WP_205387029.1">
    <property type="nucleotide sequence ID" value="NZ_JAFFZS010000051.1"/>
</dbReference>
<keyword evidence="2" id="KW-1185">Reference proteome</keyword>
<organism evidence="1 2">
    <name type="scientific">Streptomyces actuosus</name>
    <dbReference type="NCBI Taxonomy" id="1885"/>
    <lineage>
        <taxon>Bacteria</taxon>
        <taxon>Bacillati</taxon>
        <taxon>Actinomycetota</taxon>
        <taxon>Actinomycetes</taxon>
        <taxon>Kitasatosporales</taxon>
        <taxon>Streptomycetaceae</taxon>
        <taxon>Streptomyces</taxon>
    </lineage>
</organism>
<comment type="caution">
    <text evidence="1">The sequence shown here is derived from an EMBL/GenBank/DDBJ whole genome shotgun (WGS) entry which is preliminary data.</text>
</comment>